<gene>
    <name evidence="1" type="ORF">IAB75_09870</name>
</gene>
<reference evidence="1" key="1">
    <citation type="submission" date="2020-10" db="EMBL/GenBank/DDBJ databases">
        <authorList>
            <person name="Gilroy R."/>
        </authorList>
    </citation>
    <scope>NUCLEOTIDE SEQUENCE</scope>
    <source>
        <strain evidence="1">G3-8215</strain>
    </source>
</reference>
<accession>A0A940DUN2</accession>
<dbReference type="AlphaFoldDB" id="A0A940DUN2"/>
<organism evidence="1 2">
    <name type="scientific">Candidatus Cryptobacteroides avicola</name>
    <dbReference type="NCBI Taxonomy" id="2840757"/>
    <lineage>
        <taxon>Bacteria</taxon>
        <taxon>Pseudomonadati</taxon>
        <taxon>Bacteroidota</taxon>
        <taxon>Bacteroidia</taxon>
        <taxon>Bacteroidales</taxon>
        <taxon>Candidatus Cryptobacteroides</taxon>
    </lineage>
</organism>
<evidence type="ECO:0000313" key="1">
    <source>
        <dbReference type="EMBL" id="MBO8484399.1"/>
    </source>
</evidence>
<dbReference type="Proteomes" id="UP000725002">
    <property type="component" value="Unassembled WGS sequence"/>
</dbReference>
<sequence length="248" mass="27114">MIDYNLAFLSMASQSDLKVLVDYITLDKSGSPRLTESLTCTDEYKKCYPHSLNKMTGSIIDELQRFGGNTFFNIIRGHGVPYRTILCDVCKKMKVNFNKKSSVEVIESCLLQHILLKTMDEMSDADLRNLLAELDIRTTSFSKQAMIAAVQGAIKIGGFASYKIAVIVANSVARALLGRGLSFAANAALTRWIGVFAGPIGWAVTIAWTALDIAGPAYRVTIPAVIQIAYMRVKANTPKAITEGSSDF</sequence>
<dbReference type="EMBL" id="JADILV010000072">
    <property type="protein sequence ID" value="MBO8484399.1"/>
    <property type="molecule type" value="Genomic_DNA"/>
</dbReference>
<proteinExistence type="predicted"/>
<evidence type="ECO:0000313" key="2">
    <source>
        <dbReference type="Proteomes" id="UP000725002"/>
    </source>
</evidence>
<protein>
    <submittedName>
        <fullName evidence="1">DUF3944 domain-containing protein</fullName>
    </submittedName>
</protein>
<name>A0A940DUN2_9BACT</name>
<reference evidence="1" key="2">
    <citation type="journal article" date="2021" name="PeerJ">
        <title>Extensive microbial diversity within the chicken gut microbiome revealed by metagenomics and culture.</title>
        <authorList>
            <person name="Gilroy R."/>
            <person name="Ravi A."/>
            <person name="Getino M."/>
            <person name="Pursley I."/>
            <person name="Horton D.L."/>
            <person name="Alikhan N.F."/>
            <person name="Baker D."/>
            <person name="Gharbi K."/>
            <person name="Hall N."/>
            <person name="Watson M."/>
            <person name="Adriaenssens E.M."/>
            <person name="Foster-Nyarko E."/>
            <person name="Jarju S."/>
            <person name="Secka A."/>
            <person name="Antonio M."/>
            <person name="Oren A."/>
            <person name="Chaudhuri R.R."/>
            <person name="La Ragione R."/>
            <person name="Hildebrand F."/>
            <person name="Pallen M.J."/>
        </authorList>
    </citation>
    <scope>NUCLEOTIDE SEQUENCE</scope>
    <source>
        <strain evidence="1">G3-8215</strain>
    </source>
</reference>
<comment type="caution">
    <text evidence="1">The sequence shown here is derived from an EMBL/GenBank/DDBJ whole genome shotgun (WGS) entry which is preliminary data.</text>
</comment>